<evidence type="ECO:0000256" key="3">
    <source>
        <dbReference type="ARBA" id="ARBA00020819"/>
    </source>
</evidence>
<dbReference type="PANTHER" id="PTHR43077:SF10">
    <property type="entry name" value="TRANSPORT PERMEASE PROTEIN"/>
    <property type="match status" value="1"/>
</dbReference>
<proteinExistence type="inferred from homology"/>
<evidence type="ECO:0000256" key="5">
    <source>
        <dbReference type="ARBA" id="ARBA00022692"/>
    </source>
</evidence>
<comment type="caution">
    <text evidence="11">The sequence shown here is derived from an EMBL/GenBank/DDBJ whole genome shotgun (WGS) entry which is preliminary data.</text>
</comment>
<evidence type="ECO:0000313" key="12">
    <source>
        <dbReference type="Proteomes" id="UP000014249"/>
    </source>
</evidence>
<dbReference type="AlphaFoldDB" id="A0A8E0ILJ6"/>
<evidence type="ECO:0000313" key="11">
    <source>
        <dbReference type="EMBL" id="EPC55129.1"/>
    </source>
</evidence>
<evidence type="ECO:0000256" key="6">
    <source>
        <dbReference type="ARBA" id="ARBA00022989"/>
    </source>
</evidence>
<evidence type="ECO:0000256" key="1">
    <source>
        <dbReference type="ARBA" id="ARBA00004651"/>
    </source>
</evidence>
<comment type="subcellular location">
    <subcellularLocation>
        <location evidence="1">Cell membrane</location>
        <topology evidence="1">Multi-pass membrane protein</topology>
    </subcellularLocation>
</comment>
<protein>
    <recommendedName>
        <fullName evidence="3">Type VII secretion system accessory factor EsaA</fullName>
    </recommendedName>
</protein>
<evidence type="ECO:0000256" key="2">
    <source>
        <dbReference type="ARBA" id="ARBA00008338"/>
    </source>
</evidence>
<evidence type="ECO:0000256" key="8">
    <source>
        <dbReference type="ARBA" id="ARBA00023136"/>
    </source>
</evidence>
<feature type="transmembrane region" description="Helical" evidence="10">
    <location>
        <begin position="9"/>
        <end position="29"/>
    </location>
</feature>
<dbReference type="Proteomes" id="UP000014249">
    <property type="component" value="Unassembled WGS sequence"/>
</dbReference>
<dbReference type="GO" id="GO:0005886">
    <property type="term" value="C:plasma membrane"/>
    <property type="evidence" value="ECO:0007669"/>
    <property type="project" value="UniProtKB-SubCell"/>
</dbReference>
<reference evidence="11 12" key="1">
    <citation type="journal article" date="2013" name="PLoS ONE">
        <title>Lactobacillus paracasei comparative genomics: towards species pan-genome definition and exploitation of diversity.</title>
        <authorList>
            <person name="Smokvina T."/>
            <person name="Wels M."/>
            <person name="Polka J."/>
            <person name="Chervaux C."/>
            <person name="Brisse S."/>
            <person name="Boekhorst J."/>
            <person name="van Hylckama Vlieg J.E."/>
            <person name="Siezen R.J."/>
        </authorList>
    </citation>
    <scope>NUCLEOTIDE SEQUENCE [LARGE SCALE GENOMIC DNA]</scope>
    <source>
        <strain evidence="11 12">CNCM I-4270</strain>
    </source>
</reference>
<dbReference type="InterPro" id="IPR051328">
    <property type="entry name" value="T7SS_ABC-Transporter"/>
</dbReference>
<dbReference type="NCBIfam" id="TIGR03929">
    <property type="entry name" value="T7_esaA_Nterm"/>
    <property type="match status" value="1"/>
</dbReference>
<accession>A0A8E0ILJ6</accession>
<organism evidence="11 12">
    <name type="scientific">Lacticaseibacillus paracasei subsp. paracasei CNCM I-4270</name>
    <dbReference type="NCBI Taxonomy" id="1256202"/>
    <lineage>
        <taxon>Bacteria</taxon>
        <taxon>Bacillati</taxon>
        <taxon>Bacillota</taxon>
        <taxon>Bacilli</taxon>
        <taxon>Lactobacillales</taxon>
        <taxon>Lactobacillaceae</taxon>
        <taxon>Lacticaseibacillus</taxon>
    </lineage>
</organism>
<comment type="subunit">
    <text evidence="9">Homodimer. Interacts with EssB.</text>
</comment>
<dbReference type="PANTHER" id="PTHR43077">
    <property type="entry name" value="TRANSPORT PERMEASE YVFS-RELATED"/>
    <property type="match status" value="1"/>
</dbReference>
<keyword evidence="8 10" id="KW-0472">Membrane</keyword>
<comment type="similarity">
    <text evidence="2">Belongs to the EsaA family.</text>
</comment>
<keyword evidence="7" id="KW-0843">Virulence</keyword>
<evidence type="ECO:0000256" key="9">
    <source>
        <dbReference type="ARBA" id="ARBA00046722"/>
    </source>
</evidence>
<keyword evidence="4" id="KW-1003">Cell membrane</keyword>
<evidence type="ECO:0000256" key="10">
    <source>
        <dbReference type="SAM" id="Phobius"/>
    </source>
</evidence>
<sequence length="450" mass="50379">MKHKFWRWAWLPTTILAMLSMIGLLYIGLKDPNVGKVDSSQQLRYVLVNQDEGASFNQTNYQLGRDFVNLINQDKTNQWQTTSADIAEAGFSQGNYDAIITIRPDFSRKLLSLQAASPEKADISYQVRPDQNRISATQLASQVNALMFTFNKKVVSMYFSSVLSNLLNAQQNATNIVNGDSVNLTTLNQQVKSPLSPTAEGFKSALDNNTAMLQQTDSWEQQQANFTKLTTALLNSNAKQLQDNALTLSDYIAFQEKISKLSYANAKADIQTQAKNDEKAYQAQFDALNETMAAQMQSLGGKNGASALLGQLHQVGERFAQNQTQIQNSIKNQIDQAETTQQAIADQRRAVIEQYTGDADFDVDKASEENLNLVLATTLAKKMKLAEENFPMSYFDPIKHDIQTIPAPALKRLLTQFKTQHLLSDSTYDNYMNQLVIVQKEADDQKIDLK</sequence>
<dbReference type="InterPro" id="IPR023838">
    <property type="entry name" value="T7SS_EsaA"/>
</dbReference>
<dbReference type="EMBL" id="ANJX01000178">
    <property type="protein sequence ID" value="EPC55129.1"/>
    <property type="molecule type" value="Genomic_DNA"/>
</dbReference>
<name>A0A8E0ILJ6_LACPA</name>
<evidence type="ECO:0000256" key="7">
    <source>
        <dbReference type="ARBA" id="ARBA00023026"/>
    </source>
</evidence>
<feature type="non-terminal residue" evidence="11">
    <location>
        <position position="450"/>
    </location>
</feature>
<keyword evidence="6 10" id="KW-1133">Transmembrane helix</keyword>
<keyword evidence="5 10" id="KW-0812">Transmembrane</keyword>
<gene>
    <name evidence="11" type="ORF">Lpp77_06255</name>
</gene>
<evidence type="ECO:0000256" key="4">
    <source>
        <dbReference type="ARBA" id="ARBA00022475"/>
    </source>
</evidence>
<dbReference type="Gene3D" id="3.40.1710.10">
    <property type="entry name" value="abc type-2 transporter like domain"/>
    <property type="match status" value="1"/>
</dbReference>